<reference evidence="3" key="1">
    <citation type="submission" date="2017-05" db="EMBL/GenBank/DDBJ databases">
        <title>Complete and WGS of Bordetella genogroups.</title>
        <authorList>
            <person name="Spilker T."/>
            <person name="Lipuma J."/>
        </authorList>
    </citation>
    <scope>NUCLEOTIDE SEQUENCE [LARGE SCALE GENOMIC DNA]</scope>
    <source>
        <strain evidence="3">AU8856</strain>
    </source>
</reference>
<feature type="region of interest" description="Disordered" evidence="1">
    <location>
        <begin position="84"/>
        <end position="105"/>
    </location>
</feature>
<accession>A0A261UKD0</accession>
<sequence>MSKPDRLRGAGRSALLRPAALVLPLLVLPLLCAGYAHASNLDVPPAPPAAPESRLVRELLEVDAQRALDAERRIRQDALRTANIPAHGAPPSTTPVKKASPPAPKEAPIPRLMGIAGVGAHLSAIVESNGREVIYRSGTAAPVAGRDPGLRLLRIASPCAYFLDAHDRSLAICVNGVNK</sequence>
<dbReference type="OrthoDB" id="8636024at2"/>
<keyword evidence="3" id="KW-1185">Reference proteome</keyword>
<evidence type="ECO:0000256" key="1">
    <source>
        <dbReference type="SAM" id="MobiDB-lite"/>
    </source>
</evidence>
<name>A0A261UKD0_9BORD</name>
<gene>
    <name evidence="2" type="ORF">CAL28_22995</name>
</gene>
<evidence type="ECO:0000313" key="3">
    <source>
        <dbReference type="Proteomes" id="UP000215767"/>
    </source>
</evidence>
<dbReference type="RefSeq" id="WP_094843479.1">
    <property type="nucleotide sequence ID" value="NZ_NEVS01000004.1"/>
</dbReference>
<proteinExistence type="predicted"/>
<organism evidence="2 3">
    <name type="scientific">Bordetella genomosp. 11</name>
    <dbReference type="NCBI Taxonomy" id="1416808"/>
    <lineage>
        <taxon>Bacteria</taxon>
        <taxon>Pseudomonadati</taxon>
        <taxon>Pseudomonadota</taxon>
        <taxon>Betaproteobacteria</taxon>
        <taxon>Burkholderiales</taxon>
        <taxon>Alcaligenaceae</taxon>
        <taxon>Bordetella</taxon>
    </lineage>
</organism>
<evidence type="ECO:0000313" key="2">
    <source>
        <dbReference type="EMBL" id="OZI62095.1"/>
    </source>
</evidence>
<dbReference type="Proteomes" id="UP000215767">
    <property type="component" value="Unassembled WGS sequence"/>
</dbReference>
<comment type="caution">
    <text evidence="2">The sequence shown here is derived from an EMBL/GenBank/DDBJ whole genome shotgun (WGS) entry which is preliminary data.</text>
</comment>
<dbReference type="EMBL" id="NEVS01000004">
    <property type="protein sequence ID" value="OZI62095.1"/>
    <property type="molecule type" value="Genomic_DNA"/>
</dbReference>
<protein>
    <recommendedName>
        <fullName evidence="4">Type IV pilus biogenesis protein PilP</fullName>
    </recommendedName>
</protein>
<evidence type="ECO:0008006" key="4">
    <source>
        <dbReference type="Google" id="ProtNLM"/>
    </source>
</evidence>
<dbReference type="AlphaFoldDB" id="A0A261UKD0"/>